<sequence>MNKRILIGFAIAFTLLLCISSCVKKYLPSDKDAIGNNARFLTTTYTPILGRNTLMTNNFDPGNSTQPLTFSIVNIKKSNGDPATELTDVFPVQIWKTAYTGLETSIAQIDSERTTEYHHLFEIREHSGEFLMWAPAKSSFVATQPDSGYVFDVEVSNSGGRQFFRNLRLKPLKEQPYVPSNLDPITGQATQAGVNPSYLTGIVGEHSDLPLGTSDVSVFFYKVGDGNTLTFKFLDTLYHPIDPHKFNTTNWQHLVHGFNMRMTDSSVTYDVAYPIPLVKGLKTNYTDPSGNYAYTRFNYSRIGFGGAVQPAELGFYFQLYEPGDWQIIFQFKKDNPKFEDE</sequence>
<dbReference type="OrthoDB" id="737630at2"/>
<dbReference type="EMBL" id="CP032489">
    <property type="protein sequence ID" value="AYD48517.1"/>
    <property type="molecule type" value="Genomic_DNA"/>
</dbReference>
<gene>
    <name evidence="1" type="ORF">D6B99_13440</name>
</gene>
<dbReference type="Proteomes" id="UP000266118">
    <property type="component" value="Chromosome"/>
</dbReference>
<proteinExistence type="predicted"/>
<dbReference type="Pfam" id="PF16398">
    <property type="entry name" value="DUF5007"/>
    <property type="match status" value="1"/>
</dbReference>
<name>A0A386HRD7_9BACT</name>
<organism evidence="1 2">
    <name type="scientific">Arachidicoccus soli</name>
    <dbReference type="NCBI Taxonomy" id="2341117"/>
    <lineage>
        <taxon>Bacteria</taxon>
        <taxon>Pseudomonadati</taxon>
        <taxon>Bacteroidota</taxon>
        <taxon>Chitinophagia</taxon>
        <taxon>Chitinophagales</taxon>
        <taxon>Chitinophagaceae</taxon>
        <taxon>Arachidicoccus</taxon>
    </lineage>
</organism>
<dbReference type="KEGG" id="ark:D6B99_13440"/>
<evidence type="ECO:0000313" key="1">
    <source>
        <dbReference type="EMBL" id="AYD48517.1"/>
    </source>
</evidence>
<accession>A0A386HRD7</accession>
<protein>
    <submittedName>
        <fullName evidence="1">DUF5007 domain-containing protein</fullName>
    </submittedName>
</protein>
<keyword evidence="2" id="KW-1185">Reference proteome</keyword>
<dbReference type="AlphaFoldDB" id="A0A386HRD7"/>
<dbReference type="RefSeq" id="WP_119989342.1">
    <property type="nucleotide sequence ID" value="NZ_CP032489.1"/>
</dbReference>
<evidence type="ECO:0000313" key="2">
    <source>
        <dbReference type="Proteomes" id="UP000266118"/>
    </source>
</evidence>
<reference evidence="1 2" key="1">
    <citation type="submission" date="2018-09" db="EMBL/GenBank/DDBJ databases">
        <title>Arachidicoccus sp. nov., a bacterium isolated from soil.</title>
        <authorList>
            <person name="Weon H.-Y."/>
            <person name="Kwon S.-W."/>
            <person name="Lee S.A."/>
        </authorList>
    </citation>
    <scope>NUCLEOTIDE SEQUENCE [LARGE SCALE GENOMIC DNA]</scope>
    <source>
        <strain evidence="1 2">KIS59-12</strain>
    </source>
</reference>
<dbReference type="InterPro" id="IPR032173">
    <property type="entry name" value="DUF5007"/>
</dbReference>